<dbReference type="STRING" id="1314781.A0A165ETW8"/>
<keyword evidence="1" id="KW-0472">Membrane</keyword>
<gene>
    <name evidence="3" type="ORF">EXIGLDRAFT_839778</name>
</gene>
<protein>
    <recommendedName>
        <fullName evidence="2">DUF6535 domain-containing protein</fullName>
    </recommendedName>
</protein>
<accession>A0A165ETW8</accession>
<evidence type="ECO:0000313" key="4">
    <source>
        <dbReference type="Proteomes" id="UP000077266"/>
    </source>
</evidence>
<dbReference type="AlphaFoldDB" id="A0A165ETW8"/>
<dbReference type="InParanoid" id="A0A165ETW8"/>
<keyword evidence="1" id="KW-0812">Transmembrane</keyword>
<keyword evidence="1" id="KW-1133">Transmembrane helix</keyword>
<feature type="transmembrane region" description="Helical" evidence="1">
    <location>
        <begin position="73"/>
        <end position="90"/>
    </location>
</feature>
<dbReference type="InterPro" id="IPR045338">
    <property type="entry name" value="DUF6535"/>
</dbReference>
<feature type="transmembrane region" description="Helical" evidence="1">
    <location>
        <begin position="44"/>
        <end position="61"/>
    </location>
</feature>
<reference evidence="3 4" key="1">
    <citation type="journal article" date="2016" name="Mol. Biol. Evol.">
        <title>Comparative Genomics of Early-Diverging Mushroom-Forming Fungi Provides Insights into the Origins of Lignocellulose Decay Capabilities.</title>
        <authorList>
            <person name="Nagy L.G."/>
            <person name="Riley R."/>
            <person name="Tritt A."/>
            <person name="Adam C."/>
            <person name="Daum C."/>
            <person name="Floudas D."/>
            <person name="Sun H."/>
            <person name="Yadav J.S."/>
            <person name="Pangilinan J."/>
            <person name="Larsson K.H."/>
            <person name="Matsuura K."/>
            <person name="Barry K."/>
            <person name="Labutti K."/>
            <person name="Kuo R."/>
            <person name="Ohm R.A."/>
            <person name="Bhattacharya S.S."/>
            <person name="Shirouzu T."/>
            <person name="Yoshinaga Y."/>
            <person name="Martin F.M."/>
            <person name="Grigoriev I.V."/>
            <person name="Hibbett D.S."/>
        </authorList>
    </citation>
    <scope>NUCLEOTIDE SEQUENCE [LARGE SCALE GENOMIC DNA]</scope>
    <source>
        <strain evidence="3 4">HHB12029</strain>
    </source>
</reference>
<feature type="transmembrane region" description="Helical" evidence="1">
    <location>
        <begin position="202"/>
        <end position="226"/>
    </location>
</feature>
<feature type="domain" description="DUF6535" evidence="2">
    <location>
        <begin position="20"/>
        <end position="195"/>
    </location>
</feature>
<dbReference type="EMBL" id="KV426118">
    <property type="protein sequence ID" value="KZV87673.1"/>
    <property type="molecule type" value="Genomic_DNA"/>
</dbReference>
<evidence type="ECO:0000256" key="1">
    <source>
        <dbReference type="SAM" id="Phobius"/>
    </source>
</evidence>
<keyword evidence="4" id="KW-1185">Reference proteome</keyword>
<feature type="transmembrane region" description="Helical" evidence="1">
    <location>
        <begin position="175"/>
        <end position="196"/>
    </location>
</feature>
<proteinExistence type="predicted"/>
<evidence type="ECO:0000259" key="2">
    <source>
        <dbReference type="Pfam" id="PF20153"/>
    </source>
</evidence>
<sequence length="822" mass="92106">MDRSRTDAFGEEAADNARVWTAYREEVTGPDAVAFQSWNRTLDVLLIFSGLFSAVSTTFIVDSYKSLRPDPVAYMADVLFAIASAQNASASSVRHLQPLGVTPESNNSRWINALWLVSLVISLLVALLCILAKQWLQEYHTRMTAPSQSAAHWARRHVLYSGALRRWRVDGIISSLPAALHLSLFLFLTGLVLLILPLDAVIAYALIAIILPVGGLYICGLLIPLWNVACPFRTPLTTQILDIWCAAHERLMNVAARCTTHILTTYLRSSFPLAKYVQRILEFADLRARQELMARTSPSTWADSLAESRAPDLTAGALSLLLASSNEQVASLAVQAIGSIGPTSQTISYLMQGDAQYDLLARLSKIFHELGSSSFDPHYNDHMAMLDYARFLKSTLVLSRYWTDSWRDFNIRWSYYLLGQRTLPATADFDLGLLEAAMNWKIAGRHEPVMNLVQDGRYVLRSRSSAFAVCALLLNETIEHPRLAVVAGLRILEAMGSLGECSDPELSFVHMRLSSVLRVVGLDIGTQGEDVPSLRCIELWSRLLVDNHTIPICDSLVCAMVLDVAVLIEASRKRTHPDAFRISDIQRLLRLFNSPVMKRSWSLRVIVLSLGLLKDVYRVEMQSVDAKSMNYDDLFEDLHCAVRNLASLATSDDCDPDTTYDAVIQQSFEQRNRGVFWAADWFGVLISRRTGHLRMVRTARDRGQILAEFLVPDGVACSLWHTMINVKCEPKRLFMLAGVLSTSLCTMRRRGMDITGLLAEFYHDGVWVTDCVRMAYSLRTVGAVDAWYPWSLALWKDGLDSFDSDWTASAPSIRRRSRPLIT</sequence>
<organism evidence="3 4">
    <name type="scientific">Exidia glandulosa HHB12029</name>
    <dbReference type="NCBI Taxonomy" id="1314781"/>
    <lineage>
        <taxon>Eukaryota</taxon>
        <taxon>Fungi</taxon>
        <taxon>Dikarya</taxon>
        <taxon>Basidiomycota</taxon>
        <taxon>Agaricomycotina</taxon>
        <taxon>Agaricomycetes</taxon>
        <taxon>Auriculariales</taxon>
        <taxon>Exidiaceae</taxon>
        <taxon>Exidia</taxon>
    </lineage>
</organism>
<name>A0A165ETW8_EXIGL</name>
<dbReference type="Pfam" id="PF20153">
    <property type="entry name" value="DUF6535"/>
    <property type="match status" value="1"/>
</dbReference>
<evidence type="ECO:0000313" key="3">
    <source>
        <dbReference type="EMBL" id="KZV87673.1"/>
    </source>
</evidence>
<feature type="transmembrane region" description="Helical" evidence="1">
    <location>
        <begin position="110"/>
        <end position="132"/>
    </location>
</feature>
<dbReference type="Proteomes" id="UP000077266">
    <property type="component" value="Unassembled WGS sequence"/>
</dbReference>